<dbReference type="OrthoDB" id="5596743at2759"/>
<proteinExistence type="predicted"/>
<dbReference type="InParanoid" id="G1X219"/>
<dbReference type="HOGENOM" id="CLU_903657_0_0_1"/>
<organism evidence="1 2">
    <name type="scientific">Arthrobotrys oligospora (strain ATCC 24927 / CBS 115.81 / DSM 1491)</name>
    <name type="common">Nematode-trapping fungus</name>
    <name type="synonym">Didymozoophaga oligospora</name>
    <dbReference type="NCBI Taxonomy" id="756982"/>
    <lineage>
        <taxon>Eukaryota</taxon>
        <taxon>Fungi</taxon>
        <taxon>Dikarya</taxon>
        <taxon>Ascomycota</taxon>
        <taxon>Pezizomycotina</taxon>
        <taxon>Orbiliomycetes</taxon>
        <taxon>Orbiliales</taxon>
        <taxon>Orbiliaceae</taxon>
        <taxon>Orbilia</taxon>
        <taxon>Orbilia oligospora</taxon>
    </lineage>
</organism>
<comment type="caution">
    <text evidence="1">The sequence shown here is derived from an EMBL/GenBank/DDBJ whole genome shotgun (WGS) entry which is preliminary data.</text>
</comment>
<reference evidence="1 2" key="1">
    <citation type="journal article" date="2011" name="PLoS Pathog.">
        <title>Genomic and proteomic analyses of the fungus Arthrobotrys oligospora provide insights into nematode-trap formation.</title>
        <authorList>
            <person name="Yang J."/>
            <person name="Wang L."/>
            <person name="Ji X."/>
            <person name="Feng Y."/>
            <person name="Li X."/>
            <person name="Zou C."/>
            <person name="Xu J."/>
            <person name="Ren Y."/>
            <person name="Mi Q."/>
            <person name="Wu J."/>
            <person name="Liu S."/>
            <person name="Liu Y."/>
            <person name="Huang X."/>
            <person name="Wang H."/>
            <person name="Niu X."/>
            <person name="Li J."/>
            <person name="Liang L."/>
            <person name="Luo Y."/>
            <person name="Ji K."/>
            <person name="Zhou W."/>
            <person name="Yu Z."/>
            <person name="Li G."/>
            <person name="Liu Y."/>
            <person name="Li L."/>
            <person name="Qiao M."/>
            <person name="Feng L."/>
            <person name="Zhang K.-Q."/>
        </authorList>
    </citation>
    <scope>NUCLEOTIDE SEQUENCE [LARGE SCALE GENOMIC DNA]</scope>
    <source>
        <strain evidence="2">ATCC 24927 / CBS 115.81 / DSM 1491</strain>
    </source>
</reference>
<dbReference type="RefSeq" id="XP_011118531.1">
    <property type="nucleotide sequence ID" value="XM_011120229.1"/>
</dbReference>
<dbReference type="Proteomes" id="UP000008784">
    <property type="component" value="Unassembled WGS sequence"/>
</dbReference>
<protein>
    <submittedName>
        <fullName evidence="1">Uncharacterized protein</fullName>
    </submittedName>
</protein>
<dbReference type="EMBL" id="ADOT01000016">
    <property type="protein sequence ID" value="EGX52992.1"/>
    <property type="molecule type" value="Genomic_DNA"/>
</dbReference>
<name>G1X219_ARTOA</name>
<evidence type="ECO:0000313" key="2">
    <source>
        <dbReference type="Proteomes" id="UP000008784"/>
    </source>
</evidence>
<dbReference type="STRING" id="756982.G1X219"/>
<sequence length="354" mass="38466">MIAAKAPSLKLRFRNTRGVPSRQSSACITCRFTIATCINVQPFMGFRDRAGSARRPIKFMTTIRATNFPTRSGTADCNSYFATIVTPPVSTSWYDSEYTVYDYTEVITETITTTLTTATTTILPDVGSQTLEKRDEPITNTATSIPSYASPCSGSIRYSSACSCIGATHTVTTVESPIRVLENTIYITIPTLTTTTTITKTSTVQTVATGFAIRVSATNFWNGQYLLVPPTENNGIELSFTSGTNPAIPPTIFTLTPGGALSNGTNSIYLLTPGGLPYAAGYLFAIKPPSSNLLLSCRIEEPSGEIKCENGEFGRFVTCSTSIMYGRTTRTLAEYPCLQRFLAEVRLFAVWPPY</sequence>
<dbReference type="GeneID" id="22889443"/>
<keyword evidence="2" id="KW-1185">Reference proteome</keyword>
<gene>
    <name evidence="1" type="ORF">AOL_s00007g328</name>
</gene>
<evidence type="ECO:0000313" key="1">
    <source>
        <dbReference type="EMBL" id="EGX52992.1"/>
    </source>
</evidence>
<accession>G1X219</accession>
<dbReference type="AlphaFoldDB" id="G1X219"/>